<feature type="region of interest" description="Disordered" evidence="1">
    <location>
        <begin position="60"/>
        <end position="88"/>
    </location>
</feature>
<name>A0A4C1SZD6_EUMVA</name>
<reference evidence="2 3" key="1">
    <citation type="journal article" date="2019" name="Commun. Biol.">
        <title>The bagworm genome reveals a unique fibroin gene that provides high tensile strength.</title>
        <authorList>
            <person name="Kono N."/>
            <person name="Nakamura H."/>
            <person name="Ohtoshi R."/>
            <person name="Tomita M."/>
            <person name="Numata K."/>
            <person name="Arakawa K."/>
        </authorList>
    </citation>
    <scope>NUCLEOTIDE SEQUENCE [LARGE SCALE GENOMIC DNA]</scope>
</reference>
<protein>
    <submittedName>
        <fullName evidence="2">Uncharacterized protein</fullName>
    </submittedName>
</protein>
<dbReference type="AlphaFoldDB" id="A0A4C1SZD6"/>
<dbReference type="EMBL" id="BGZK01000023">
    <property type="protein sequence ID" value="GBP06548.1"/>
    <property type="molecule type" value="Genomic_DNA"/>
</dbReference>
<keyword evidence="3" id="KW-1185">Reference proteome</keyword>
<dbReference type="Proteomes" id="UP000299102">
    <property type="component" value="Unassembled WGS sequence"/>
</dbReference>
<sequence>MNREQRDLTSSTAPAFESRESHSAAPVRTCSNSVIIIRQKQIPMRFTPVQRRTLHSRLRGRLYLPRTSRDRGPPARINGFRQKAHFDN</sequence>
<organism evidence="2 3">
    <name type="scientific">Eumeta variegata</name>
    <name type="common">Bagworm moth</name>
    <name type="synonym">Eumeta japonica</name>
    <dbReference type="NCBI Taxonomy" id="151549"/>
    <lineage>
        <taxon>Eukaryota</taxon>
        <taxon>Metazoa</taxon>
        <taxon>Ecdysozoa</taxon>
        <taxon>Arthropoda</taxon>
        <taxon>Hexapoda</taxon>
        <taxon>Insecta</taxon>
        <taxon>Pterygota</taxon>
        <taxon>Neoptera</taxon>
        <taxon>Endopterygota</taxon>
        <taxon>Lepidoptera</taxon>
        <taxon>Glossata</taxon>
        <taxon>Ditrysia</taxon>
        <taxon>Tineoidea</taxon>
        <taxon>Psychidae</taxon>
        <taxon>Oiketicinae</taxon>
        <taxon>Eumeta</taxon>
    </lineage>
</organism>
<feature type="region of interest" description="Disordered" evidence="1">
    <location>
        <begin position="1"/>
        <end position="27"/>
    </location>
</feature>
<comment type="caution">
    <text evidence="2">The sequence shown here is derived from an EMBL/GenBank/DDBJ whole genome shotgun (WGS) entry which is preliminary data.</text>
</comment>
<evidence type="ECO:0000313" key="2">
    <source>
        <dbReference type="EMBL" id="GBP06548.1"/>
    </source>
</evidence>
<proteinExistence type="predicted"/>
<gene>
    <name evidence="2" type="ORF">EVAR_92547_1</name>
</gene>
<evidence type="ECO:0000256" key="1">
    <source>
        <dbReference type="SAM" id="MobiDB-lite"/>
    </source>
</evidence>
<accession>A0A4C1SZD6</accession>
<evidence type="ECO:0000313" key="3">
    <source>
        <dbReference type="Proteomes" id="UP000299102"/>
    </source>
</evidence>